<protein>
    <submittedName>
        <fullName evidence="1">Uncharacterized protein</fullName>
    </submittedName>
</protein>
<evidence type="ECO:0000313" key="1">
    <source>
        <dbReference type="EMBL" id="KAJ1125180.1"/>
    </source>
</evidence>
<organism evidence="1 2">
    <name type="scientific">Pleurodeles waltl</name>
    <name type="common">Iberian ribbed newt</name>
    <dbReference type="NCBI Taxonomy" id="8319"/>
    <lineage>
        <taxon>Eukaryota</taxon>
        <taxon>Metazoa</taxon>
        <taxon>Chordata</taxon>
        <taxon>Craniata</taxon>
        <taxon>Vertebrata</taxon>
        <taxon>Euteleostomi</taxon>
        <taxon>Amphibia</taxon>
        <taxon>Batrachia</taxon>
        <taxon>Caudata</taxon>
        <taxon>Salamandroidea</taxon>
        <taxon>Salamandridae</taxon>
        <taxon>Pleurodelinae</taxon>
        <taxon>Pleurodeles</taxon>
    </lineage>
</organism>
<accession>A0AAV7PIP1</accession>
<reference evidence="1" key="1">
    <citation type="journal article" date="2022" name="bioRxiv">
        <title>Sequencing and chromosome-scale assembly of the giantPleurodeles waltlgenome.</title>
        <authorList>
            <person name="Brown T."/>
            <person name="Elewa A."/>
            <person name="Iarovenko S."/>
            <person name="Subramanian E."/>
            <person name="Araus A.J."/>
            <person name="Petzold A."/>
            <person name="Susuki M."/>
            <person name="Suzuki K.-i.T."/>
            <person name="Hayashi T."/>
            <person name="Toyoda A."/>
            <person name="Oliveira C."/>
            <person name="Osipova E."/>
            <person name="Leigh N.D."/>
            <person name="Simon A."/>
            <person name="Yun M.H."/>
        </authorList>
    </citation>
    <scope>NUCLEOTIDE SEQUENCE</scope>
    <source>
        <strain evidence="1">20211129_DDA</strain>
        <tissue evidence="1">Liver</tissue>
    </source>
</reference>
<keyword evidence="2" id="KW-1185">Reference proteome</keyword>
<dbReference type="AlphaFoldDB" id="A0AAV7PIP1"/>
<evidence type="ECO:0000313" key="2">
    <source>
        <dbReference type="Proteomes" id="UP001066276"/>
    </source>
</evidence>
<gene>
    <name evidence="1" type="ORF">NDU88_003616</name>
</gene>
<sequence length="100" mass="11515">MESRTPNSTAHTCRVPIDVSVCRKQQKDPLYRNLRPEGKNAGFVRNKLRTQFSMIRSSHHDLPGGYNPNRDHTDLYPTKIMRLSQYSLPNECSPSRSITN</sequence>
<proteinExistence type="predicted"/>
<dbReference type="Proteomes" id="UP001066276">
    <property type="component" value="Chromosome 7"/>
</dbReference>
<name>A0AAV7PIP1_PLEWA</name>
<comment type="caution">
    <text evidence="1">The sequence shown here is derived from an EMBL/GenBank/DDBJ whole genome shotgun (WGS) entry which is preliminary data.</text>
</comment>
<dbReference type="EMBL" id="JANPWB010000011">
    <property type="protein sequence ID" value="KAJ1125180.1"/>
    <property type="molecule type" value="Genomic_DNA"/>
</dbReference>